<feature type="transmembrane region" description="Helical" evidence="6">
    <location>
        <begin position="243"/>
        <end position="262"/>
    </location>
</feature>
<proteinExistence type="inferred from homology"/>
<protein>
    <recommendedName>
        <fullName evidence="6">Protein DETOXIFICATION</fullName>
    </recommendedName>
    <alternativeName>
        <fullName evidence="6">Multidrug and toxic compound extrusion protein</fullName>
    </alternativeName>
</protein>
<dbReference type="PANTHER" id="PTHR11206">
    <property type="entry name" value="MULTIDRUG RESISTANCE PROTEIN"/>
    <property type="match status" value="1"/>
</dbReference>
<feature type="transmembrane region" description="Helical" evidence="6">
    <location>
        <begin position="323"/>
        <end position="346"/>
    </location>
</feature>
<dbReference type="EMBL" id="JAVXUP010001710">
    <property type="protein sequence ID" value="KAK3008853.1"/>
    <property type="molecule type" value="Genomic_DNA"/>
</dbReference>
<dbReference type="Pfam" id="PF01554">
    <property type="entry name" value="MatE"/>
    <property type="match status" value="2"/>
</dbReference>
<feature type="transmembrane region" description="Helical" evidence="6">
    <location>
        <begin position="426"/>
        <end position="451"/>
    </location>
</feature>
<feature type="transmembrane region" description="Helical" evidence="6">
    <location>
        <begin position="144"/>
        <end position="162"/>
    </location>
</feature>
<sequence length="476" mass="51895">MEEGLLLKGGKGLTWGVLGQEVKRLGYIAGPMVAVTLSQYLLQVVSVMMVGHLGELALSSTAIAMSLSGVTGFSLLLGMASALETLCGQAYGAHQYKKFGTRIYTAIFCLIIVCIPLSFLWIYMGKILIFIGQDRLISHEAGRFTMWLVPALFAYATLQPLVRYYQMQSMVLPMLISSCATLCFHVPLCWVLVFKSGLDNVGAALAVDISMWLNVIFLSLYMKHSSTCVKTRVLISMEMFDGIGEFFRFAIPSAGMICLEWWSFELLVLLSGLLPNPELEASVLSVCLNTISTLYAIPYGLGAGVSTRVSNELGAGNPQGARVAVFAVMIVAITETTITSCTLFATRRVFGYTFSNEKEVVDYVTTMAPLICLSIIVDGIQGVLSGVARGCGWQHLGAYVNLTAFYLFGIPMAATLGFWVQLRGKGLWIGVQAGAILQTILLLIITSCTNWEKQAAKARERLFDERSSTDKEALLN</sequence>
<evidence type="ECO:0000313" key="7">
    <source>
        <dbReference type="EMBL" id="KAK3008853.1"/>
    </source>
</evidence>
<feature type="transmembrane region" description="Helical" evidence="6">
    <location>
        <begin position="366"/>
        <end position="387"/>
    </location>
</feature>
<dbReference type="GO" id="GO:0042910">
    <property type="term" value="F:xenobiotic transmembrane transporter activity"/>
    <property type="evidence" value="ECO:0007669"/>
    <property type="project" value="InterPro"/>
</dbReference>
<keyword evidence="5 6" id="KW-0472">Membrane</keyword>
<comment type="subcellular location">
    <subcellularLocation>
        <location evidence="1">Membrane</location>
        <topology evidence="1">Multi-pass membrane protein</topology>
    </subcellularLocation>
</comment>
<keyword evidence="4 6" id="KW-1133">Transmembrane helix</keyword>
<evidence type="ECO:0000256" key="4">
    <source>
        <dbReference type="ARBA" id="ARBA00022989"/>
    </source>
</evidence>
<dbReference type="InterPro" id="IPR045069">
    <property type="entry name" value="MATE_euk"/>
</dbReference>
<feature type="transmembrane region" description="Helical" evidence="6">
    <location>
        <begin position="103"/>
        <end position="124"/>
    </location>
</feature>
<dbReference type="AlphaFoldDB" id="A0AA88VKH4"/>
<keyword evidence="8" id="KW-1185">Reference proteome</keyword>
<comment type="similarity">
    <text evidence="2 6">Belongs to the multi antimicrobial extrusion (MATE) (TC 2.A.66.1) family.</text>
</comment>
<organism evidence="7 8">
    <name type="scientific">Escallonia herrerae</name>
    <dbReference type="NCBI Taxonomy" id="1293975"/>
    <lineage>
        <taxon>Eukaryota</taxon>
        <taxon>Viridiplantae</taxon>
        <taxon>Streptophyta</taxon>
        <taxon>Embryophyta</taxon>
        <taxon>Tracheophyta</taxon>
        <taxon>Spermatophyta</taxon>
        <taxon>Magnoliopsida</taxon>
        <taxon>eudicotyledons</taxon>
        <taxon>Gunneridae</taxon>
        <taxon>Pentapetalae</taxon>
        <taxon>asterids</taxon>
        <taxon>campanulids</taxon>
        <taxon>Escalloniales</taxon>
        <taxon>Escalloniaceae</taxon>
        <taxon>Escallonia</taxon>
    </lineage>
</organism>
<gene>
    <name evidence="7" type="ORF">RJ639_014180</name>
</gene>
<dbReference type="NCBIfam" id="TIGR00797">
    <property type="entry name" value="matE"/>
    <property type="match status" value="1"/>
</dbReference>
<feature type="transmembrane region" description="Helical" evidence="6">
    <location>
        <begin position="62"/>
        <end position="83"/>
    </location>
</feature>
<evidence type="ECO:0000256" key="1">
    <source>
        <dbReference type="ARBA" id="ARBA00004141"/>
    </source>
</evidence>
<dbReference type="GO" id="GO:0015297">
    <property type="term" value="F:antiporter activity"/>
    <property type="evidence" value="ECO:0007669"/>
    <property type="project" value="InterPro"/>
</dbReference>
<keyword evidence="3 6" id="KW-0812">Transmembrane</keyword>
<feature type="transmembrane region" description="Helical" evidence="6">
    <location>
        <begin position="200"/>
        <end position="222"/>
    </location>
</feature>
<dbReference type="InterPro" id="IPR002528">
    <property type="entry name" value="MATE_fam"/>
</dbReference>
<evidence type="ECO:0000256" key="2">
    <source>
        <dbReference type="ARBA" id="ARBA00010199"/>
    </source>
</evidence>
<dbReference type="GO" id="GO:0016020">
    <property type="term" value="C:membrane"/>
    <property type="evidence" value="ECO:0007669"/>
    <property type="project" value="UniProtKB-SubCell"/>
</dbReference>
<evidence type="ECO:0000256" key="5">
    <source>
        <dbReference type="ARBA" id="ARBA00023136"/>
    </source>
</evidence>
<name>A0AA88VKH4_9ASTE</name>
<reference evidence="7" key="1">
    <citation type="submission" date="2022-12" db="EMBL/GenBank/DDBJ databases">
        <title>Draft genome assemblies for two species of Escallonia (Escalloniales).</title>
        <authorList>
            <person name="Chanderbali A."/>
            <person name="Dervinis C."/>
            <person name="Anghel I."/>
            <person name="Soltis D."/>
            <person name="Soltis P."/>
            <person name="Zapata F."/>
        </authorList>
    </citation>
    <scope>NUCLEOTIDE SEQUENCE</scope>
    <source>
        <strain evidence="7">UCBG64.0493</strain>
        <tissue evidence="7">Leaf</tissue>
    </source>
</reference>
<dbReference type="CDD" id="cd13132">
    <property type="entry name" value="MATE_eukaryotic"/>
    <property type="match status" value="1"/>
</dbReference>
<feature type="transmembrane region" description="Helical" evidence="6">
    <location>
        <begin position="399"/>
        <end position="420"/>
    </location>
</feature>
<evidence type="ECO:0000256" key="3">
    <source>
        <dbReference type="ARBA" id="ARBA00022692"/>
    </source>
</evidence>
<evidence type="ECO:0000313" key="8">
    <source>
        <dbReference type="Proteomes" id="UP001188597"/>
    </source>
</evidence>
<accession>A0AA88VKH4</accession>
<dbReference type="Proteomes" id="UP001188597">
    <property type="component" value="Unassembled WGS sequence"/>
</dbReference>
<comment type="caution">
    <text evidence="7">The sequence shown here is derived from an EMBL/GenBank/DDBJ whole genome shotgun (WGS) entry which is preliminary data.</text>
</comment>
<feature type="transmembrane region" description="Helical" evidence="6">
    <location>
        <begin position="282"/>
        <end position="302"/>
    </location>
</feature>
<feature type="transmembrane region" description="Helical" evidence="6">
    <location>
        <begin position="174"/>
        <end position="194"/>
    </location>
</feature>
<evidence type="ECO:0000256" key="6">
    <source>
        <dbReference type="RuleBase" id="RU004914"/>
    </source>
</evidence>
<dbReference type="GO" id="GO:1990961">
    <property type="term" value="P:xenobiotic detoxification by transmembrane export across the plasma membrane"/>
    <property type="evidence" value="ECO:0007669"/>
    <property type="project" value="InterPro"/>
</dbReference>
<feature type="transmembrane region" description="Helical" evidence="6">
    <location>
        <begin position="25"/>
        <end position="42"/>
    </location>
</feature>